<dbReference type="GO" id="GO:0003677">
    <property type="term" value="F:DNA binding"/>
    <property type="evidence" value="ECO:0007669"/>
    <property type="project" value="InterPro"/>
</dbReference>
<evidence type="ECO:0000256" key="5">
    <source>
        <dbReference type="ARBA" id="ARBA00023242"/>
    </source>
</evidence>
<dbReference type="SUPFAM" id="SSF57701">
    <property type="entry name" value="Zn2/Cys6 DNA-binding domain"/>
    <property type="match status" value="1"/>
</dbReference>
<dbReference type="Pfam" id="PF00172">
    <property type="entry name" value="Zn_clus"/>
    <property type="match status" value="1"/>
</dbReference>
<keyword evidence="8" id="KW-1185">Reference proteome</keyword>
<keyword evidence="3" id="KW-0805">Transcription regulation</keyword>
<keyword evidence="5" id="KW-0539">Nucleus</keyword>
<dbReference type="OrthoDB" id="4896588at2759"/>
<evidence type="ECO:0000313" key="7">
    <source>
        <dbReference type="EMBL" id="PTB41111.1"/>
    </source>
</evidence>
<dbReference type="PANTHER" id="PTHR47338:SF20">
    <property type="entry name" value="ZN(II)2CYS6 TRANSCRIPTION FACTOR (EUROFUNG)"/>
    <property type="match status" value="1"/>
</dbReference>
<evidence type="ECO:0000256" key="1">
    <source>
        <dbReference type="ARBA" id="ARBA00004123"/>
    </source>
</evidence>
<protein>
    <recommendedName>
        <fullName evidence="6">Zn(2)-C6 fungal-type domain-containing protein</fullName>
    </recommendedName>
</protein>
<dbReference type="InterPro" id="IPR007219">
    <property type="entry name" value="XnlR_reg_dom"/>
</dbReference>
<dbReference type="GO" id="GO:0005634">
    <property type="term" value="C:nucleus"/>
    <property type="evidence" value="ECO:0007669"/>
    <property type="project" value="UniProtKB-SubCell"/>
</dbReference>
<dbReference type="STRING" id="1042311.A0A2T3Z8H3"/>
<dbReference type="Gene3D" id="4.10.240.10">
    <property type="entry name" value="Zn(2)-C6 fungal-type DNA-binding domain"/>
    <property type="match status" value="1"/>
</dbReference>
<dbReference type="CDD" id="cd12148">
    <property type="entry name" value="fungal_TF_MHR"/>
    <property type="match status" value="1"/>
</dbReference>
<dbReference type="Proteomes" id="UP000240493">
    <property type="component" value="Unassembled WGS sequence"/>
</dbReference>
<dbReference type="CDD" id="cd00067">
    <property type="entry name" value="GAL4"/>
    <property type="match status" value="1"/>
</dbReference>
<evidence type="ECO:0000313" key="8">
    <source>
        <dbReference type="Proteomes" id="UP000240493"/>
    </source>
</evidence>
<dbReference type="PANTHER" id="PTHR47338">
    <property type="entry name" value="ZN(II)2CYS6 TRANSCRIPTION FACTOR (EUROFUNG)-RELATED"/>
    <property type="match status" value="1"/>
</dbReference>
<reference evidence="7 8" key="1">
    <citation type="submission" date="2016-07" db="EMBL/GenBank/DDBJ databases">
        <title>Multiple horizontal gene transfer events from other fungi enriched the ability of initially mycotrophic Trichoderma (Ascomycota) to feed on dead plant biomass.</title>
        <authorList>
            <consortium name="DOE Joint Genome Institute"/>
            <person name="Aerts A."/>
            <person name="Atanasova L."/>
            <person name="Chenthamara K."/>
            <person name="Zhang J."/>
            <person name="Grujic M."/>
            <person name="Henrissat B."/>
            <person name="Kuo A."/>
            <person name="Salamov A."/>
            <person name="Lipzen A."/>
            <person name="Labutti K."/>
            <person name="Barry K."/>
            <person name="Miao Y."/>
            <person name="Rahimi M.J."/>
            <person name="Shen Q."/>
            <person name="Grigoriev I.V."/>
            <person name="Kubicek C.P."/>
            <person name="Druzhinina I.S."/>
        </authorList>
    </citation>
    <scope>NUCLEOTIDE SEQUENCE [LARGE SCALE GENOMIC DNA]</scope>
    <source>
        <strain evidence="7 8">CBS 433.97</strain>
    </source>
</reference>
<sequence>MSAQREMPGLAPNACASCKMRKRRCDKKLPSCLECAKKRRRCDYDYGKRGSLLASEQSDSFHEDDISPRAIASASYKYALPSSNLSALFFLDPSVFHNHNIDVPKPLARLPSYITGQLGRSQQHEEIGSRFFNTIHAWLPMVSRKRFYEDLYIHSENLGASVDLAFLLMGMKLVTWQPASEDDVFPEKQTARTTTYLETKRFGFELEASGIFSLRVLQGLLLVALYEVGHAIYPAAFMSIAACVRYAQALGIQPGGLQRLKLPLTWVEEEERKRVWWAAFLLDRFVSLSCPGCPSTIDEPEPEDPLPTDDALWDEGVKKVPYSPLLKNPVNIDFGRFAVLIQAFVLMSKVQRLTSSSRDIPPNLLKEEAQRLERAIKALYYFGRIERKPETGVPSSELHSVTQISLIAIYTRSAIPIEMPDKFIESLADTLDAPDYEDLATAAQRGQDETSLFLIQLIYQTSVILLKVENHQDGDGSVTRVEKLKSALLWLDKRWKLAGVFYQALEAQQIALSRGLQRA</sequence>
<dbReference type="EMBL" id="KZ679262">
    <property type="protein sequence ID" value="PTB41111.1"/>
    <property type="molecule type" value="Genomic_DNA"/>
</dbReference>
<evidence type="ECO:0000256" key="3">
    <source>
        <dbReference type="ARBA" id="ARBA00023015"/>
    </source>
</evidence>
<name>A0A2T3Z8H3_TRIA4</name>
<feature type="domain" description="Zn(2)-C6 fungal-type" evidence="6">
    <location>
        <begin position="14"/>
        <end position="44"/>
    </location>
</feature>
<dbReference type="AlphaFoldDB" id="A0A2T3Z8H3"/>
<evidence type="ECO:0000256" key="2">
    <source>
        <dbReference type="ARBA" id="ARBA00022723"/>
    </source>
</evidence>
<dbReference type="SMART" id="SM00906">
    <property type="entry name" value="Fungal_trans"/>
    <property type="match status" value="1"/>
</dbReference>
<dbReference type="GO" id="GO:0008270">
    <property type="term" value="F:zinc ion binding"/>
    <property type="evidence" value="ECO:0007669"/>
    <property type="project" value="InterPro"/>
</dbReference>
<evidence type="ECO:0000259" key="6">
    <source>
        <dbReference type="PROSITE" id="PS50048"/>
    </source>
</evidence>
<keyword evidence="4" id="KW-0804">Transcription</keyword>
<organism evidence="7 8">
    <name type="scientific">Trichoderma asperellum (strain ATCC 204424 / CBS 433.97 / NBRC 101777)</name>
    <dbReference type="NCBI Taxonomy" id="1042311"/>
    <lineage>
        <taxon>Eukaryota</taxon>
        <taxon>Fungi</taxon>
        <taxon>Dikarya</taxon>
        <taxon>Ascomycota</taxon>
        <taxon>Pezizomycotina</taxon>
        <taxon>Sordariomycetes</taxon>
        <taxon>Hypocreomycetidae</taxon>
        <taxon>Hypocreales</taxon>
        <taxon>Hypocreaceae</taxon>
        <taxon>Trichoderma</taxon>
    </lineage>
</organism>
<dbReference type="InterPro" id="IPR050815">
    <property type="entry name" value="TF_fung"/>
</dbReference>
<evidence type="ECO:0000256" key="4">
    <source>
        <dbReference type="ARBA" id="ARBA00023163"/>
    </source>
</evidence>
<dbReference type="PROSITE" id="PS00463">
    <property type="entry name" value="ZN2_CY6_FUNGAL_1"/>
    <property type="match status" value="1"/>
</dbReference>
<accession>A0A2T3Z8H3</accession>
<dbReference type="InterPro" id="IPR001138">
    <property type="entry name" value="Zn2Cys6_DnaBD"/>
</dbReference>
<dbReference type="PROSITE" id="PS50048">
    <property type="entry name" value="ZN2_CY6_FUNGAL_2"/>
    <property type="match status" value="1"/>
</dbReference>
<keyword evidence="2" id="KW-0479">Metal-binding</keyword>
<dbReference type="GO" id="GO:0000981">
    <property type="term" value="F:DNA-binding transcription factor activity, RNA polymerase II-specific"/>
    <property type="evidence" value="ECO:0007669"/>
    <property type="project" value="InterPro"/>
</dbReference>
<dbReference type="GO" id="GO:0006351">
    <property type="term" value="P:DNA-templated transcription"/>
    <property type="evidence" value="ECO:0007669"/>
    <property type="project" value="InterPro"/>
</dbReference>
<dbReference type="SMART" id="SM00066">
    <property type="entry name" value="GAL4"/>
    <property type="match status" value="1"/>
</dbReference>
<gene>
    <name evidence="7" type="ORF">M441DRAFT_80528</name>
</gene>
<proteinExistence type="predicted"/>
<comment type="subcellular location">
    <subcellularLocation>
        <location evidence="1">Nucleus</location>
    </subcellularLocation>
</comment>
<dbReference type="Pfam" id="PF04082">
    <property type="entry name" value="Fungal_trans"/>
    <property type="match status" value="1"/>
</dbReference>
<dbReference type="InterPro" id="IPR036864">
    <property type="entry name" value="Zn2-C6_fun-type_DNA-bd_sf"/>
</dbReference>